<sequence length="482" mass="56023">MSCVFKLMDTLSKILEPYAVTEFLHKKFHLFQEQIQEYTEKPIAQFLSNFLKEGVLRSGNRKLLPILCCFQSGLFAPVLTELYDILRKNSLESQPQKDKDRYSIVVEIKENEMITVSHKRKEESRKTDPKESFQFEWKLKLEFDKRIETITKVDFKIVDWSFNHSTSPEIQKLFLSTIKNYLPPHLMFTKSWEKPAQLLNWPDELPKLIQIVDIFDIDGIPVYKSKHYRHRTVLTEAVINFISTLTRLAEGQEVADKVEAKLTENFSQNYSFSECIEKYFYLQKTKENNDIETPTMKILKSLLPHVVKPFLMDLHTNLKEYPFQLQEGSRKVHINFKRNGALVVHRCIEQSASQEPSNFFTFEWEVKFGLEGTAFSKLEVLGMEIITLSFHEQTAKKIKYELQSIFANIIQSASAFQSPVTSVSVSQLLQAVLQTLHASDKELIIQNTKFENVNVVTLLECLDRTLNLCPNLPSVFVPSKKS</sequence>
<evidence type="ECO:0000259" key="1">
    <source>
        <dbReference type="Pfam" id="PF24929"/>
    </source>
</evidence>
<feature type="domain" description="Ras guanine nucleotide exchange factor glfB-like C-terminal" evidence="1">
    <location>
        <begin position="189"/>
        <end position="407"/>
    </location>
</feature>
<dbReference type="PANTHER" id="PTHR36127">
    <property type="entry name" value="EXPRESSED PROTEIN"/>
    <property type="match status" value="1"/>
</dbReference>
<proteinExistence type="predicted"/>
<dbReference type="InterPro" id="IPR056651">
    <property type="entry name" value="GlfB-like_C"/>
</dbReference>
<protein>
    <recommendedName>
        <fullName evidence="1">Ras guanine nucleotide exchange factor glfB-like C-terminal domain-containing protein</fullName>
    </recommendedName>
</protein>
<reference evidence="2" key="1">
    <citation type="journal article" date="2020" name="J. Eukaryot. Microbiol.">
        <title>De novo Sequencing, Assembly and Annotation of the Transcriptome for the Free-Living Testate Amoeba Arcella intermedia.</title>
        <authorList>
            <person name="Ribeiro G.M."/>
            <person name="Porfirio-Sousa A.L."/>
            <person name="Maurer-Alcala X.X."/>
            <person name="Katz L.A."/>
            <person name="Lahr D.J.G."/>
        </authorList>
    </citation>
    <scope>NUCLEOTIDE SEQUENCE</scope>
</reference>
<dbReference type="PANTHER" id="PTHR36127:SF1">
    <property type="entry name" value="COMM DOMAIN-CONTAINING PROTEIN"/>
    <property type="match status" value="1"/>
</dbReference>
<name>A0A6B2L259_9EUKA</name>
<accession>A0A6B2L259</accession>
<organism evidence="2">
    <name type="scientific">Arcella intermedia</name>
    <dbReference type="NCBI Taxonomy" id="1963864"/>
    <lineage>
        <taxon>Eukaryota</taxon>
        <taxon>Amoebozoa</taxon>
        <taxon>Tubulinea</taxon>
        <taxon>Elardia</taxon>
        <taxon>Arcellinida</taxon>
        <taxon>Sphaerothecina</taxon>
        <taxon>Arcellidae</taxon>
        <taxon>Arcella</taxon>
    </lineage>
</organism>
<feature type="domain" description="Ras guanine nucleotide exchange factor glfB-like C-terminal" evidence="1">
    <location>
        <begin position="3"/>
        <end position="179"/>
    </location>
</feature>
<dbReference type="AlphaFoldDB" id="A0A6B2L259"/>
<dbReference type="Pfam" id="PF24929">
    <property type="entry name" value="GlfB_C"/>
    <property type="match status" value="2"/>
</dbReference>
<evidence type="ECO:0000313" key="2">
    <source>
        <dbReference type="EMBL" id="NDV31093.1"/>
    </source>
</evidence>
<dbReference type="EMBL" id="GIBP01002124">
    <property type="protein sequence ID" value="NDV31093.1"/>
    <property type="molecule type" value="Transcribed_RNA"/>
</dbReference>